<dbReference type="EMBL" id="PHUF01000003">
    <property type="protein sequence ID" value="PKB19642.1"/>
    <property type="molecule type" value="Genomic_DNA"/>
</dbReference>
<evidence type="ECO:0000313" key="2">
    <source>
        <dbReference type="Proteomes" id="UP000232587"/>
    </source>
</evidence>
<sequence length="142" mass="14673">MVFDTDPALAPSDLLLRLDAPGPIDAAALAAFGAELTNYLRSPARLGRSATLALSRLNCDHAVDVVFALCGTAGAVAVATRLVEDVAGEMRGADPALSDATANLLNASGASSVYLMAEGDTIPGPIVEGIHLFDIDRLRERV</sequence>
<name>A0A2N0HL29_9SPHN</name>
<organism evidence="1 2">
    <name type="scientific">Novosphingobium kunmingense</name>
    <dbReference type="NCBI Taxonomy" id="1211806"/>
    <lineage>
        <taxon>Bacteria</taxon>
        <taxon>Pseudomonadati</taxon>
        <taxon>Pseudomonadota</taxon>
        <taxon>Alphaproteobacteria</taxon>
        <taxon>Sphingomonadales</taxon>
        <taxon>Sphingomonadaceae</taxon>
        <taxon>Novosphingobium</taxon>
    </lineage>
</organism>
<gene>
    <name evidence="1" type="ORF">B0I00_1882</name>
</gene>
<dbReference type="AlphaFoldDB" id="A0A2N0HL29"/>
<proteinExistence type="predicted"/>
<dbReference type="RefSeq" id="WP_100867089.1">
    <property type="nucleotide sequence ID" value="NZ_PHUF01000003.1"/>
</dbReference>
<keyword evidence="2" id="KW-1185">Reference proteome</keyword>
<evidence type="ECO:0000313" key="1">
    <source>
        <dbReference type="EMBL" id="PKB19642.1"/>
    </source>
</evidence>
<reference evidence="1 2" key="1">
    <citation type="submission" date="2017-11" db="EMBL/GenBank/DDBJ databases">
        <title>Genomic Encyclopedia of Type Strains, Phase III (KMG-III): the genomes of soil and plant-associated and newly described type strains.</title>
        <authorList>
            <person name="Whitman W."/>
        </authorList>
    </citation>
    <scope>NUCLEOTIDE SEQUENCE [LARGE SCALE GENOMIC DNA]</scope>
    <source>
        <strain evidence="1 2">CGMCC 1.12274</strain>
    </source>
</reference>
<protein>
    <submittedName>
        <fullName evidence="1">Uncharacterized protein</fullName>
    </submittedName>
</protein>
<dbReference type="Proteomes" id="UP000232587">
    <property type="component" value="Unassembled WGS sequence"/>
</dbReference>
<accession>A0A2N0HL29</accession>
<comment type="caution">
    <text evidence="1">The sequence shown here is derived from an EMBL/GenBank/DDBJ whole genome shotgun (WGS) entry which is preliminary data.</text>
</comment>